<dbReference type="PROSITE" id="PS50119">
    <property type="entry name" value="ZF_BBOX"/>
    <property type="match status" value="1"/>
</dbReference>
<gene>
    <name evidence="3" type="ORF">MEDL_69196</name>
</gene>
<dbReference type="GO" id="GO:0008270">
    <property type="term" value="F:zinc ion binding"/>
    <property type="evidence" value="ECO:0007669"/>
    <property type="project" value="UniProtKB-KW"/>
</dbReference>
<dbReference type="InterPro" id="IPR000315">
    <property type="entry name" value="Znf_B-box"/>
</dbReference>
<organism evidence="3 4">
    <name type="scientific">Mytilus edulis</name>
    <name type="common">Blue mussel</name>
    <dbReference type="NCBI Taxonomy" id="6550"/>
    <lineage>
        <taxon>Eukaryota</taxon>
        <taxon>Metazoa</taxon>
        <taxon>Spiralia</taxon>
        <taxon>Lophotrochozoa</taxon>
        <taxon>Mollusca</taxon>
        <taxon>Bivalvia</taxon>
        <taxon>Autobranchia</taxon>
        <taxon>Pteriomorphia</taxon>
        <taxon>Mytilida</taxon>
        <taxon>Mytiloidea</taxon>
        <taxon>Mytilidae</taxon>
        <taxon>Mytilinae</taxon>
        <taxon>Mytilus</taxon>
    </lineage>
</organism>
<dbReference type="OrthoDB" id="6270329at2759"/>
<dbReference type="PANTHER" id="PTHR25462">
    <property type="entry name" value="BONUS, ISOFORM C-RELATED"/>
    <property type="match status" value="1"/>
</dbReference>
<protein>
    <recommendedName>
        <fullName evidence="2">B box-type domain-containing protein</fullName>
    </recommendedName>
</protein>
<dbReference type="PANTHER" id="PTHR25462:SF296">
    <property type="entry name" value="MEIOTIC P26, ISOFORM F"/>
    <property type="match status" value="1"/>
</dbReference>
<dbReference type="InterPro" id="IPR011042">
    <property type="entry name" value="6-blade_b-propeller_TolB-like"/>
</dbReference>
<dbReference type="InterPro" id="IPR047153">
    <property type="entry name" value="TRIM45/56/19-like"/>
</dbReference>
<evidence type="ECO:0000313" key="3">
    <source>
        <dbReference type="EMBL" id="CAG2258119.1"/>
    </source>
</evidence>
<accession>A0A8S3VRG9</accession>
<keyword evidence="1" id="KW-0479">Metal-binding</keyword>
<dbReference type="SUPFAM" id="SSF57845">
    <property type="entry name" value="B-box zinc-binding domain"/>
    <property type="match status" value="1"/>
</dbReference>
<evidence type="ECO:0000313" key="4">
    <source>
        <dbReference type="Proteomes" id="UP000683360"/>
    </source>
</evidence>
<comment type="caution">
    <text evidence="3">The sequence shown here is derived from an EMBL/GenBank/DDBJ whole genome shotgun (WGS) entry which is preliminary data.</text>
</comment>
<name>A0A8S3VRG9_MYTED</name>
<dbReference type="EMBL" id="CAJPWZ010003335">
    <property type="protein sequence ID" value="CAG2258119.1"/>
    <property type="molecule type" value="Genomic_DNA"/>
</dbReference>
<proteinExistence type="predicted"/>
<keyword evidence="1" id="KW-0862">Zinc</keyword>
<dbReference type="CDD" id="cd19756">
    <property type="entry name" value="Bbox2"/>
    <property type="match status" value="1"/>
</dbReference>
<dbReference type="Gene3D" id="2.120.10.30">
    <property type="entry name" value="TolB, C-terminal domain"/>
    <property type="match status" value="1"/>
</dbReference>
<keyword evidence="1" id="KW-0863">Zinc-finger</keyword>
<dbReference type="Proteomes" id="UP000683360">
    <property type="component" value="Unassembled WGS sequence"/>
</dbReference>
<keyword evidence="4" id="KW-1185">Reference proteome</keyword>
<dbReference type="AlphaFoldDB" id="A0A8S3VRG9"/>
<dbReference type="SUPFAM" id="SSF63829">
    <property type="entry name" value="Calcium-dependent phosphotriesterase"/>
    <property type="match status" value="1"/>
</dbReference>
<feature type="domain" description="B box-type" evidence="2">
    <location>
        <begin position="48"/>
        <end position="89"/>
    </location>
</feature>
<dbReference type="Gene3D" id="3.30.160.60">
    <property type="entry name" value="Classic Zinc Finger"/>
    <property type="match status" value="1"/>
</dbReference>
<evidence type="ECO:0000259" key="2">
    <source>
        <dbReference type="PROSITE" id="PS50119"/>
    </source>
</evidence>
<reference evidence="3" key="1">
    <citation type="submission" date="2021-03" db="EMBL/GenBank/DDBJ databases">
        <authorList>
            <person name="Bekaert M."/>
        </authorList>
    </citation>
    <scope>NUCLEOTIDE SEQUENCE</scope>
</reference>
<sequence length="559" mass="65015">MEKINYHNKRSIRINNRFIDSGKSNIYKEILVMDIGQQDTYRKPEARLKVIRCETHEQQTYCVYCRDCEQLACPVCLSQNHKKHDLEEIRTIVEEKKLEIRDNEQKYRTILLKKDEYNDFILDKAVLIHEDKYNETKKQIRDHEQFMKNEVTRHTNELLVDLDDRLKTTKLSISQEKTKLVERKSHIIEKLKDIREWQTKTDTMEILKMADSAKKYFQKLTEEEIFIPLSSSMFVKGMSSESLTNAIGSIQENDIHKQDITKEIKLEVVKIYETEVYRIFSLDPSNDGSFFLYCKSVVGNVLTDALVNIQQLDTKKDRVKNNFTRKLASDGLAILPNGTLLSSSVKERKVFVHSKSGKKLREFKEMAPKAPGALHITADHHILVGTVDANCEHQLEKWTMDGKILKVFRFDNLKRNLFELIVKLNTDSQGNIFVVDFVEYDSSRGKIIKLNNEGQRMWVYDGHSKVNSYYMPFLPTDILNICRNSWITYDRNTHTIHVLGSNGKLQNYFNVKELNIESSILSMAISKDGHVIFGEGVTGEEMGSRSKTAKLYVLKLKEC</sequence>
<dbReference type="Pfam" id="PF00643">
    <property type="entry name" value="zf-B_box"/>
    <property type="match status" value="1"/>
</dbReference>
<evidence type="ECO:0000256" key="1">
    <source>
        <dbReference type="PROSITE-ProRule" id="PRU00024"/>
    </source>
</evidence>